<name>A0A934N4Y9_9BACT</name>
<evidence type="ECO:0000313" key="2">
    <source>
        <dbReference type="EMBL" id="MBJ7593734.1"/>
    </source>
</evidence>
<evidence type="ECO:0000313" key="3">
    <source>
        <dbReference type="Proteomes" id="UP000606991"/>
    </source>
</evidence>
<organism evidence="2 3">
    <name type="scientific">Candidatus Aeolococcus gillhamiae</name>
    <dbReference type="NCBI Taxonomy" id="3127015"/>
    <lineage>
        <taxon>Bacteria</taxon>
        <taxon>Bacillati</taxon>
        <taxon>Candidatus Dormiibacterota</taxon>
        <taxon>Candidatus Dormibacteria</taxon>
        <taxon>Candidatus Aeolococcales</taxon>
        <taxon>Candidatus Aeolococcaceae</taxon>
        <taxon>Candidatus Aeolococcus</taxon>
    </lineage>
</organism>
<dbReference type="Proteomes" id="UP000606991">
    <property type="component" value="Unassembled WGS sequence"/>
</dbReference>
<accession>A0A934N4Y9</accession>
<gene>
    <name evidence="2" type="ORF">JF886_02545</name>
</gene>
<dbReference type="EMBL" id="JAEKNS010000037">
    <property type="protein sequence ID" value="MBJ7593734.1"/>
    <property type="molecule type" value="Genomic_DNA"/>
</dbReference>
<comment type="caution">
    <text evidence="2">The sequence shown here is derived from an EMBL/GenBank/DDBJ whole genome shotgun (WGS) entry which is preliminary data.</text>
</comment>
<sequence>MGKKNRETSAKRPIISTPPTNSLAVNCQPISSARMMPSSMTRLVEAIMKTIAAVKLAPFWNSDLAIAVAAYEQDDETMPKKVALPRVRTPGLPRTRSIWPRETNACTTPERPNPRMRAQSVSQNMKNASSRLPPMAPNTLMVVLFVPYPPRVSYQLRRSRGAALTARSRPAIPRFAEEDCADPPGDATTR</sequence>
<protein>
    <submittedName>
        <fullName evidence="2">Uncharacterized protein</fullName>
    </submittedName>
</protein>
<dbReference type="AlphaFoldDB" id="A0A934N4Y9"/>
<reference evidence="2 3" key="1">
    <citation type="submission" date="2020-10" db="EMBL/GenBank/DDBJ databases">
        <title>Ca. Dormibacterota MAGs.</title>
        <authorList>
            <person name="Montgomery K."/>
        </authorList>
    </citation>
    <scope>NUCLEOTIDE SEQUENCE [LARGE SCALE GENOMIC DNA]</scope>
    <source>
        <strain evidence="2">SC8812_S17_18</strain>
    </source>
</reference>
<proteinExistence type="predicted"/>
<feature type="region of interest" description="Disordered" evidence="1">
    <location>
        <begin position="162"/>
        <end position="190"/>
    </location>
</feature>
<evidence type="ECO:0000256" key="1">
    <source>
        <dbReference type="SAM" id="MobiDB-lite"/>
    </source>
</evidence>